<gene>
    <name evidence="10" type="ORF">NIES23_13640</name>
</gene>
<dbReference type="PANTHER" id="PTHR43071:SF1">
    <property type="entry name" value="2-AMINO-4-HYDROXY-6-HYDROXYMETHYLDIHYDROPTERIDINE PYROPHOSPHOKINASE"/>
    <property type="match status" value="1"/>
</dbReference>
<dbReference type="NCBIfam" id="TIGR01498">
    <property type="entry name" value="folK"/>
    <property type="match status" value="1"/>
</dbReference>
<protein>
    <recommendedName>
        <fullName evidence="3">2-amino-4-hydroxy-6-hydroxymethyldihydropteridine diphosphokinase</fullName>
        <ecNumber evidence="3">2.7.6.3</ecNumber>
    </recommendedName>
</protein>
<dbReference type="Gene3D" id="3.30.70.560">
    <property type="entry name" value="7,8-Dihydro-6-hydroxymethylpterin-pyrophosphokinase HPPK"/>
    <property type="match status" value="1"/>
</dbReference>
<dbReference type="SUPFAM" id="SSF55083">
    <property type="entry name" value="6-hydroxymethyl-7,8-dihydropterin pyrophosphokinase, HPPK"/>
    <property type="match status" value="1"/>
</dbReference>
<keyword evidence="7" id="KW-0067">ATP-binding</keyword>
<dbReference type="Pfam" id="PF01288">
    <property type="entry name" value="HPPK"/>
    <property type="match status" value="1"/>
</dbReference>
<dbReference type="CDD" id="cd00483">
    <property type="entry name" value="HPPK"/>
    <property type="match status" value="1"/>
</dbReference>
<feature type="domain" description="7,8-dihydro-6-hydroxymethylpterin-pyrophosphokinase" evidence="9">
    <location>
        <begin position="110"/>
        <end position="121"/>
    </location>
</feature>
<evidence type="ECO:0000256" key="8">
    <source>
        <dbReference type="ARBA" id="ARBA00022909"/>
    </source>
</evidence>
<dbReference type="EMBL" id="AP018216">
    <property type="protein sequence ID" value="BAY68576.1"/>
    <property type="molecule type" value="Genomic_DNA"/>
</dbReference>
<dbReference type="GO" id="GO:0005524">
    <property type="term" value="F:ATP binding"/>
    <property type="evidence" value="ECO:0007669"/>
    <property type="project" value="UniProtKB-KW"/>
</dbReference>
<evidence type="ECO:0000256" key="7">
    <source>
        <dbReference type="ARBA" id="ARBA00022840"/>
    </source>
</evidence>
<dbReference type="PANTHER" id="PTHR43071">
    <property type="entry name" value="2-AMINO-4-HYDROXY-6-HYDROXYMETHYLDIHYDROPTERIDINE PYROPHOSPHOKINASE"/>
    <property type="match status" value="1"/>
</dbReference>
<dbReference type="UniPathway" id="UPA00077">
    <property type="reaction ID" value="UER00155"/>
</dbReference>
<evidence type="ECO:0000256" key="1">
    <source>
        <dbReference type="ARBA" id="ARBA00000198"/>
    </source>
</evidence>
<dbReference type="GO" id="GO:0046654">
    <property type="term" value="P:tetrahydrofolate biosynthetic process"/>
    <property type="evidence" value="ECO:0007669"/>
    <property type="project" value="UniProtKB-UniPathway"/>
</dbReference>
<dbReference type="PROSITE" id="PS00794">
    <property type="entry name" value="HPPK"/>
    <property type="match status" value="1"/>
</dbReference>
<dbReference type="GO" id="GO:0003848">
    <property type="term" value="F:2-amino-4-hydroxy-6-hydroxymethyldihydropteridine diphosphokinase activity"/>
    <property type="evidence" value="ECO:0007669"/>
    <property type="project" value="UniProtKB-EC"/>
</dbReference>
<name>A0A1Z4KHW9_ANAVA</name>
<keyword evidence="5" id="KW-0547">Nucleotide-binding</keyword>
<organism evidence="10 11">
    <name type="scientific">Trichormus variabilis NIES-23</name>
    <dbReference type="NCBI Taxonomy" id="1973479"/>
    <lineage>
        <taxon>Bacteria</taxon>
        <taxon>Bacillati</taxon>
        <taxon>Cyanobacteriota</taxon>
        <taxon>Cyanophyceae</taxon>
        <taxon>Nostocales</taxon>
        <taxon>Nostocaceae</taxon>
        <taxon>Trichormus</taxon>
    </lineage>
</organism>
<comment type="catalytic activity">
    <reaction evidence="1">
        <text>6-hydroxymethyl-7,8-dihydropterin + ATP = (7,8-dihydropterin-6-yl)methyl diphosphate + AMP + H(+)</text>
        <dbReference type="Rhea" id="RHEA:11412"/>
        <dbReference type="ChEBI" id="CHEBI:15378"/>
        <dbReference type="ChEBI" id="CHEBI:30616"/>
        <dbReference type="ChEBI" id="CHEBI:44841"/>
        <dbReference type="ChEBI" id="CHEBI:72950"/>
        <dbReference type="ChEBI" id="CHEBI:456215"/>
        <dbReference type="EC" id="2.7.6.3"/>
    </reaction>
</comment>
<dbReference type="GO" id="GO:0046656">
    <property type="term" value="P:folic acid biosynthetic process"/>
    <property type="evidence" value="ECO:0007669"/>
    <property type="project" value="UniProtKB-KW"/>
</dbReference>
<evidence type="ECO:0000313" key="10">
    <source>
        <dbReference type="EMBL" id="BAY68576.1"/>
    </source>
</evidence>
<evidence type="ECO:0000256" key="2">
    <source>
        <dbReference type="ARBA" id="ARBA00005051"/>
    </source>
</evidence>
<proteinExistence type="predicted"/>
<dbReference type="Proteomes" id="UP000217507">
    <property type="component" value="Chromosome"/>
</dbReference>
<evidence type="ECO:0000313" key="11">
    <source>
        <dbReference type="Proteomes" id="UP000217507"/>
    </source>
</evidence>
<evidence type="ECO:0000259" key="9">
    <source>
        <dbReference type="PROSITE" id="PS00794"/>
    </source>
</evidence>
<evidence type="ECO:0000256" key="4">
    <source>
        <dbReference type="ARBA" id="ARBA00022679"/>
    </source>
</evidence>
<dbReference type="GO" id="GO:0016301">
    <property type="term" value="F:kinase activity"/>
    <property type="evidence" value="ECO:0007669"/>
    <property type="project" value="UniProtKB-KW"/>
</dbReference>
<reference evidence="10 11" key="1">
    <citation type="submission" date="2017-06" db="EMBL/GenBank/DDBJ databases">
        <title>Genome sequencing of cyanobaciteial culture collection at National Institute for Environmental Studies (NIES).</title>
        <authorList>
            <person name="Hirose Y."/>
            <person name="Shimura Y."/>
            <person name="Fujisawa T."/>
            <person name="Nakamura Y."/>
            <person name="Kawachi M."/>
        </authorList>
    </citation>
    <scope>NUCLEOTIDE SEQUENCE [LARGE SCALE GENOMIC DNA]</scope>
    <source>
        <strain evidence="10 11">NIES-23</strain>
    </source>
</reference>
<dbReference type="InterPro" id="IPR035907">
    <property type="entry name" value="Hppk_sf"/>
</dbReference>
<evidence type="ECO:0000256" key="3">
    <source>
        <dbReference type="ARBA" id="ARBA00013253"/>
    </source>
</evidence>
<accession>A0A1Z4KHW9</accession>
<evidence type="ECO:0000256" key="5">
    <source>
        <dbReference type="ARBA" id="ARBA00022741"/>
    </source>
</evidence>
<keyword evidence="8" id="KW-0289">Folate biosynthesis</keyword>
<dbReference type="AlphaFoldDB" id="A0A1Z4KHW9"/>
<dbReference type="EC" id="2.7.6.3" evidence="3"/>
<comment type="pathway">
    <text evidence="2">Cofactor biosynthesis; tetrahydrofolate biosynthesis; 2-amino-4-hydroxy-6-hydroxymethyl-7,8-dihydropteridine diphosphate from 7,8-dihydroneopterin triphosphate: step 4/4.</text>
</comment>
<sequence length="184" mass="20488">MSVENKKNSLEIFTKHNAEFKPKIQASAIALGSNIGDSLTILEAATAELAAIPGIQIQAKSSWYITKAVGPPQPDYLNGCIILQVELDPPKLLEVLLTIEQKFGRVRQERWGPRSLDLDLLLYDDLIIDTPTLQIPHPRMQERAFVLVPLAEIAPDWLEPISGYVIRELVKKVDCSDVHLLKGS</sequence>
<evidence type="ECO:0000256" key="6">
    <source>
        <dbReference type="ARBA" id="ARBA00022777"/>
    </source>
</evidence>
<dbReference type="InterPro" id="IPR000550">
    <property type="entry name" value="Hppk"/>
</dbReference>
<keyword evidence="6 10" id="KW-0418">Kinase</keyword>
<keyword evidence="4" id="KW-0808">Transferase</keyword>